<dbReference type="RefSeq" id="WP_189212217.1">
    <property type="nucleotide sequence ID" value="NZ_BMRB01000003.1"/>
</dbReference>
<keyword evidence="2" id="KW-1185">Reference proteome</keyword>
<dbReference type="Proteomes" id="UP000660680">
    <property type="component" value="Unassembled WGS sequence"/>
</dbReference>
<accession>A0A918LFR1</accession>
<name>A0A918LFR1_9PSEU</name>
<sequence>MHFTREHVDQAIDHVIQTNGALTNYSQLFSAAGLPSADPQVIDEFMTQFHQRCAERGLPPLDALVVHAAGPRRDFPDAAYFRLNNQPDPLIVTATIADKRDATTFWLHQIQTCKLWSTRTSRQ</sequence>
<proteinExistence type="predicted"/>
<evidence type="ECO:0000313" key="1">
    <source>
        <dbReference type="EMBL" id="GGS42575.1"/>
    </source>
</evidence>
<comment type="caution">
    <text evidence="1">The sequence shown here is derived from an EMBL/GenBank/DDBJ whole genome shotgun (WGS) entry which is preliminary data.</text>
</comment>
<dbReference type="EMBL" id="BMRB01000003">
    <property type="protein sequence ID" value="GGS42575.1"/>
    <property type="molecule type" value="Genomic_DNA"/>
</dbReference>
<evidence type="ECO:0000313" key="2">
    <source>
        <dbReference type="Proteomes" id="UP000660680"/>
    </source>
</evidence>
<organism evidence="1 2">
    <name type="scientific">Actinokineospora fastidiosa</name>
    <dbReference type="NCBI Taxonomy" id="1816"/>
    <lineage>
        <taxon>Bacteria</taxon>
        <taxon>Bacillati</taxon>
        <taxon>Actinomycetota</taxon>
        <taxon>Actinomycetes</taxon>
        <taxon>Pseudonocardiales</taxon>
        <taxon>Pseudonocardiaceae</taxon>
        <taxon>Actinokineospora</taxon>
    </lineage>
</organism>
<gene>
    <name evidence="1" type="ORF">GCM10010171_41900</name>
</gene>
<reference evidence="1" key="1">
    <citation type="journal article" date="2014" name="Int. J. Syst. Evol. Microbiol.">
        <title>Complete genome sequence of Corynebacterium casei LMG S-19264T (=DSM 44701T), isolated from a smear-ripened cheese.</title>
        <authorList>
            <consortium name="US DOE Joint Genome Institute (JGI-PGF)"/>
            <person name="Walter F."/>
            <person name="Albersmeier A."/>
            <person name="Kalinowski J."/>
            <person name="Ruckert C."/>
        </authorList>
    </citation>
    <scope>NUCLEOTIDE SEQUENCE</scope>
    <source>
        <strain evidence="1">JCM 3276</strain>
    </source>
</reference>
<dbReference type="AlphaFoldDB" id="A0A918LFR1"/>
<reference evidence="1" key="2">
    <citation type="submission" date="2020-09" db="EMBL/GenBank/DDBJ databases">
        <authorList>
            <person name="Sun Q."/>
            <person name="Ohkuma M."/>
        </authorList>
    </citation>
    <scope>NUCLEOTIDE SEQUENCE</scope>
    <source>
        <strain evidence="1">JCM 3276</strain>
    </source>
</reference>
<protein>
    <submittedName>
        <fullName evidence="1">Uncharacterized protein</fullName>
    </submittedName>
</protein>